<organism evidence="1 2">
    <name type="scientific">Botryotinia fuckeliana (strain T4)</name>
    <name type="common">Noble rot fungus</name>
    <name type="synonym">Botrytis cinerea</name>
    <dbReference type="NCBI Taxonomy" id="999810"/>
    <lineage>
        <taxon>Eukaryota</taxon>
        <taxon>Fungi</taxon>
        <taxon>Dikarya</taxon>
        <taxon>Ascomycota</taxon>
        <taxon>Pezizomycotina</taxon>
        <taxon>Leotiomycetes</taxon>
        <taxon>Helotiales</taxon>
        <taxon>Sclerotiniaceae</taxon>
        <taxon>Botrytis</taxon>
    </lineage>
</organism>
<dbReference type="Proteomes" id="UP000008177">
    <property type="component" value="Unplaced contigs"/>
</dbReference>
<name>G2YT19_BOTF4</name>
<reference evidence="2" key="1">
    <citation type="journal article" date="2011" name="PLoS Genet.">
        <title>Genomic analysis of the necrotrophic fungal pathogens Sclerotinia sclerotiorum and Botrytis cinerea.</title>
        <authorList>
            <person name="Amselem J."/>
            <person name="Cuomo C.A."/>
            <person name="van Kan J.A."/>
            <person name="Viaud M."/>
            <person name="Benito E.P."/>
            <person name="Couloux A."/>
            <person name="Coutinho P.M."/>
            <person name="de Vries R.P."/>
            <person name="Dyer P.S."/>
            <person name="Fillinger S."/>
            <person name="Fournier E."/>
            <person name="Gout L."/>
            <person name="Hahn M."/>
            <person name="Kohn L."/>
            <person name="Lapalu N."/>
            <person name="Plummer K.M."/>
            <person name="Pradier J.M."/>
            <person name="Quevillon E."/>
            <person name="Sharon A."/>
            <person name="Simon A."/>
            <person name="ten Have A."/>
            <person name="Tudzynski B."/>
            <person name="Tudzynski P."/>
            <person name="Wincker P."/>
            <person name="Andrew M."/>
            <person name="Anthouard V."/>
            <person name="Beever R.E."/>
            <person name="Beffa R."/>
            <person name="Benoit I."/>
            <person name="Bouzid O."/>
            <person name="Brault B."/>
            <person name="Chen Z."/>
            <person name="Choquer M."/>
            <person name="Collemare J."/>
            <person name="Cotton P."/>
            <person name="Danchin E.G."/>
            <person name="Da Silva C."/>
            <person name="Gautier A."/>
            <person name="Giraud C."/>
            <person name="Giraud T."/>
            <person name="Gonzalez C."/>
            <person name="Grossetete S."/>
            <person name="Guldener U."/>
            <person name="Henrissat B."/>
            <person name="Howlett B.J."/>
            <person name="Kodira C."/>
            <person name="Kretschmer M."/>
            <person name="Lappartient A."/>
            <person name="Leroch M."/>
            <person name="Levis C."/>
            <person name="Mauceli E."/>
            <person name="Neuveglise C."/>
            <person name="Oeser B."/>
            <person name="Pearson M."/>
            <person name="Poulain J."/>
            <person name="Poussereau N."/>
            <person name="Quesneville H."/>
            <person name="Rascle C."/>
            <person name="Schumacher J."/>
            <person name="Segurens B."/>
            <person name="Sexton A."/>
            <person name="Silva E."/>
            <person name="Sirven C."/>
            <person name="Soanes D.M."/>
            <person name="Talbot N.J."/>
            <person name="Templeton M."/>
            <person name="Yandava C."/>
            <person name="Yarden O."/>
            <person name="Zeng Q."/>
            <person name="Rollins J.A."/>
            <person name="Lebrun M.H."/>
            <person name="Dickman M."/>
        </authorList>
    </citation>
    <scope>NUCLEOTIDE SEQUENCE [LARGE SCALE GENOMIC DNA]</scope>
    <source>
        <strain evidence="2">T4</strain>
    </source>
</reference>
<evidence type="ECO:0000313" key="1">
    <source>
        <dbReference type="EMBL" id="CCD54923.1"/>
    </source>
</evidence>
<protein>
    <submittedName>
        <fullName evidence="1">Uncharacterized protein</fullName>
    </submittedName>
</protein>
<accession>G2YT19</accession>
<proteinExistence type="predicted"/>
<gene>
    <name evidence="1" type="ORF">BofuT4_uP162120.1</name>
</gene>
<dbReference type="AlphaFoldDB" id="G2YT19"/>
<sequence>MFTVFVCTSKTSTASTAFAASTASTAFAASSQSKLVRSGQSGGIPTYPGRAKHSIDPQPPLNATLLQPHTLSIIW</sequence>
<dbReference type="InParanoid" id="G2YT19"/>
<dbReference type="EMBL" id="FQ790352">
    <property type="protein sequence ID" value="CCD54923.1"/>
    <property type="molecule type" value="Genomic_DNA"/>
</dbReference>
<dbReference type="HOGENOM" id="CLU_2670810_0_0_1"/>
<evidence type="ECO:0000313" key="2">
    <source>
        <dbReference type="Proteomes" id="UP000008177"/>
    </source>
</evidence>